<name>A0A7L9RTD6_9PROT</name>
<evidence type="ECO:0000259" key="1">
    <source>
        <dbReference type="Pfam" id="PF03831"/>
    </source>
</evidence>
<dbReference type="SUPFAM" id="SSF82057">
    <property type="entry name" value="Prokaryotic SH3-related domain"/>
    <property type="match status" value="1"/>
</dbReference>
<evidence type="ECO:0000313" key="3">
    <source>
        <dbReference type="Proteomes" id="UP000594001"/>
    </source>
</evidence>
<dbReference type="AlphaFoldDB" id="A0A7L9RTD6"/>
<dbReference type="PANTHER" id="PTHR30305:SF3">
    <property type="entry name" value="PROTEIN YJDM"/>
    <property type="match status" value="1"/>
</dbReference>
<dbReference type="EMBL" id="CP054719">
    <property type="protein sequence ID" value="QOL19628.1"/>
    <property type="molecule type" value="Genomic_DNA"/>
</dbReference>
<dbReference type="RefSeq" id="WP_350332378.1">
    <property type="nucleotide sequence ID" value="NZ_CP054719.1"/>
</dbReference>
<dbReference type="PANTHER" id="PTHR30305">
    <property type="entry name" value="PROTEIN YJDM-RELATED"/>
    <property type="match status" value="1"/>
</dbReference>
<accession>A0A7L9RTD6</accession>
<dbReference type="KEGG" id="pbal:CPBP_00392"/>
<dbReference type="Proteomes" id="UP000594001">
    <property type="component" value="Chromosome"/>
</dbReference>
<evidence type="ECO:0000313" key="2">
    <source>
        <dbReference type="EMBL" id="QOL19628.1"/>
    </source>
</evidence>
<reference evidence="2 3" key="1">
    <citation type="submission" date="2020-06" db="EMBL/GenBank/DDBJ databases">
        <title>The endosymbiont of the kinetoplastid Bodo saltans is a Paracaedibacter-like alpha-proteobacterium possessing a putative toxin-antitoxin system.</title>
        <authorList>
            <person name="Midha S."/>
            <person name="Rigden D.J."/>
            <person name="Siozios S."/>
            <person name="Hurst G.D.D."/>
            <person name="Jackson A.P."/>
        </authorList>
    </citation>
    <scope>NUCLEOTIDE SEQUENCE [LARGE SCALE GENOMIC DNA]</scope>
    <source>
        <strain evidence="2">Lake Konstanz</strain>
    </source>
</reference>
<dbReference type="NCBIfam" id="TIGR00686">
    <property type="entry name" value="phnA"/>
    <property type="match status" value="1"/>
</dbReference>
<dbReference type="InterPro" id="IPR013988">
    <property type="entry name" value="YjdM_C"/>
</dbReference>
<dbReference type="Gene3D" id="2.30.30.40">
    <property type="entry name" value="SH3 Domains"/>
    <property type="match status" value="1"/>
</dbReference>
<dbReference type="InterPro" id="IPR004624">
    <property type="entry name" value="YjdM"/>
</dbReference>
<feature type="domain" description="Protein YjdM C-terminal" evidence="1">
    <location>
        <begin position="45"/>
        <end position="111"/>
    </location>
</feature>
<organism evidence="2 3">
    <name type="scientific">Candidatus Bodocaedibacter vickermanii</name>
    <dbReference type="NCBI Taxonomy" id="2741701"/>
    <lineage>
        <taxon>Bacteria</taxon>
        <taxon>Pseudomonadati</taxon>
        <taxon>Pseudomonadota</taxon>
        <taxon>Alphaproteobacteria</taxon>
        <taxon>Holosporales</taxon>
        <taxon>Candidatus Paracaedibacteraceae</taxon>
        <taxon>Candidatus Bodocaedibacter</taxon>
    </lineage>
</organism>
<proteinExistence type="predicted"/>
<dbReference type="Gene3D" id="2.20.25.10">
    <property type="match status" value="1"/>
</dbReference>
<sequence length="111" mass="12087">MDSQTCSKCGMSNIYPDGDFLICADCGDERSVYQQDEEFQSDLSIKDANGNVLNDGDDVVLIKDLKVKGSSINLKVGTKIKGIRIVGGDHEVDCKTSSGQFMLKACFLKKV</sequence>
<gene>
    <name evidence="2" type="ORF">CPBP_00392</name>
</gene>
<dbReference type="Pfam" id="PF03831">
    <property type="entry name" value="YjdM"/>
    <property type="match status" value="1"/>
</dbReference>
<dbReference type="SUPFAM" id="SSF57783">
    <property type="entry name" value="Zinc beta-ribbon"/>
    <property type="match status" value="1"/>
</dbReference>
<keyword evidence="3" id="KW-1185">Reference proteome</keyword>
<protein>
    <submittedName>
        <fullName evidence="2">Alkylphosphonate utilization protein</fullName>
    </submittedName>
</protein>